<accession>A0AAE4VKU9</accession>
<evidence type="ECO:0000313" key="8">
    <source>
        <dbReference type="EMBL" id="MDZ5761450.1"/>
    </source>
</evidence>
<dbReference type="GO" id="GO:1990904">
    <property type="term" value="C:ribonucleoprotein complex"/>
    <property type="evidence" value="ECO:0007669"/>
    <property type="project" value="UniProtKB-KW"/>
</dbReference>
<evidence type="ECO:0000256" key="2">
    <source>
        <dbReference type="ARBA" id="ARBA00022730"/>
    </source>
</evidence>
<comment type="caution">
    <text evidence="8">The sequence shown here is derived from an EMBL/GenBank/DDBJ whole genome shotgun (WGS) entry which is preliminary data.</text>
</comment>
<dbReference type="GO" id="GO:0006412">
    <property type="term" value="P:translation"/>
    <property type="evidence" value="ECO:0007669"/>
    <property type="project" value="UniProtKB-UniRule"/>
</dbReference>
<comment type="function">
    <text evidence="7">This is one of the proteins that bind and probably mediate the attachment of the 5S RNA into the large ribosomal subunit, where it forms part of the central protuberance.</text>
</comment>
<dbReference type="NCBIfam" id="TIGR00060">
    <property type="entry name" value="L18_bact"/>
    <property type="match status" value="1"/>
</dbReference>
<organism evidence="8 9">
    <name type="scientific">Lyticum sinuosum</name>
    <dbReference type="NCBI Taxonomy" id="1332059"/>
    <lineage>
        <taxon>Bacteria</taxon>
        <taxon>Pseudomonadati</taxon>
        <taxon>Pseudomonadota</taxon>
        <taxon>Alphaproteobacteria</taxon>
        <taxon>Rickettsiales</taxon>
        <taxon>Lyticum</taxon>
    </lineage>
</organism>
<evidence type="ECO:0000256" key="7">
    <source>
        <dbReference type="HAMAP-Rule" id="MF_01337"/>
    </source>
</evidence>
<gene>
    <name evidence="7" type="primary">rplR</name>
    <name evidence="8" type="ORF">Lyticum_00629</name>
</gene>
<dbReference type="Pfam" id="PF00861">
    <property type="entry name" value="Ribosomal_L18p"/>
    <property type="match status" value="1"/>
</dbReference>
<evidence type="ECO:0000256" key="5">
    <source>
        <dbReference type="ARBA" id="ARBA00023274"/>
    </source>
</evidence>
<proteinExistence type="inferred from homology"/>
<dbReference type="InterPro" id="IPR005484">
    <property type="entry name" value="Ribosomal_uL18_bac/plant/anim"/>
</dbReference>
<keyword evidence="5 7" id="KW-0687">Ribonucleoprotein</keyword>
<protein>
    <recommendedName>
        <fullName evidence="6 7">Large ribosomal subunit protein uL18</fullName>
    </recommendedName>
</protein>
<dbReference type="GO" id="GO:0005840">
    <property type="term" value="C:ribosome"/>
    <property type="evidence" value="ECO:0007669"/>
    <property type="project" value="UniProtKB-KW"/>
</dbReference>
<dbReference type="Gene3D" id="3.30.420.100">
    <property type="match status" value="1"/>
</dbReference>
<reference evidence="8" key="1">
    <citation type="submission" date="2023-02" db="EMBL/GenBank/DDBJ databases">
        <title>Host association and intracellularity evolved multiple times independently in the Rickettsiales.</title>
        <authorList>
            <person name="Castelli M."/>
            <person name="Nardi T."/>
            <person name="Gammuto L."/>
            <person name="Bellinzona G."/>
            <person name="Sabaneyeva E."/>
            <person name="Potekhin A."/>
            <person name="Serra V."/>
            <person name="Petroni G."/>
            <person name="Sassera D."/>
        </authorList>
    </citation>
    <scope>NUCLEOTIDE SEQUENCE</scope>
    <source>
        <strain evidence="8">USBL-36I1</strain>
    </source>
</reference>
<comment type="similarity">
    <text evidence="1 7">Belongs to the universal ribosomal protein uL18 family.</text>
</comment>
<dbReference type="InterPro" id="IPR004389">
    <property type="entry name" value="Ribosomal_uL18_bac-type"/>
</dbReference>
<name>A0AAE4VKU9_9RICK</name>
<evidence type="ECO:0000313" key="9">
    <source>
        <dbReference type="Proteomes" id="UP001289135"/>
    </source>
</evidence>
<evidence type="ECO:0000256" key="1">
    <source>
        <dbReference type="ARBA" id="ARBA00007116"/>
    </source>
</evidence>
<evidence type="ECO:0000256" key="3">
    <source>
        <dbReference type="ARBA" id="ARBA00022884"/>
    </source>
</evidence>
<keyword evidence="3 7" id="KW-0694">RNA-binding</keyword>
<dbReference type="Proteomes" id="UP001289135">
    <property type="component" value="Unassembled WGS sequence"/>
</dbReference>
<dbReference type="InterPro" id="IPR057268">
    <property type="entry name" value="Ribosomal_L18"/>
</dbReference>
<dbReference type="PANTHER" id="PTHR12899">
    <property type="entry name" value="39S RIBOSOMAL PROTEIN L18, MITOCHONDRIAL"/>
    <property type="match status" value="1"/>
</dbReference>
<dbReference type="SUPFAM" id="SSF53137">
    <property type="entry name" value="Translational machinery components"/>
    <property type="match status" value="1"/>
</dbReference>
<dbReference type="CDD" id="cd00432">
    <property type="entry name" value="Ribosomal_L18_L5e"/>
    <property type="match status" value="1"/>
</dbReference>
<sequence length="125" mass="14350">MNKKQKAKIRRAERVRYKIRKICRETGTHRLSVKKTNLHIYAQIIDDRCGKTIVSYSTLKEKDPTKNKIRVNMSNKQNAKKVGEQIASLALKAGIEKVVFDRGERRYHGCIAELAQAARQTGLKI</sequence>
<dbReference type="EMBL" id="JARGYU010000002">
    <property type="protein sequence ID" value="MDZ5761450.1"/>
    <property type="molecule type" value="Genomic_DNA"/>
</dbReference>
<dbReference type="FunFam" id="3.30.420.100:FF:000001">
    <property type="entry name" value="50S ribosomal protein L18"/>
    <property type="match status" value="1"/>
</dbReference>
<keyword evidence="9" id="KW-1185">Reference proteome</keyword>
<dbReference type="RefSeq" id="WP_322498873.1">
    <property type="nucleotide sequence ID" value="NZ_JARGYU010000002.1"/>
</dbReference>
<dbReference type="PANTHER" id="PTHR12899:SF3">
    <property type="entry name" value="LARGE RIBOSOMAL SUBUNIT PROTEIN UL18M"/>
    <property type="match status" value="1"/>
</dbReference>
<dbReference type="AlphaFoldDB" id="A0AAE4VKU9"/>
<comment type="subunit">
    <text evidence="7">Part of the 50S ribosomal subunit; part of the 5S rRNA/L5/L18/L25 subcomplex. Contacts the 5S and 23S rRNAs.</text>
</comment>
<dbReference type="GO" id="GO:0003735">
    <property type="term" value="F:structural constituent of ribosome"/>
    <property type="evidence" value="ECO:0007669"/>
    <property type="project" value="InterPro"/>
</dbReference>
<evidence type="ECO:0000256" key="6">
    <source>
        <dbReference type="ARBA" id="ARBA00035197"/>
    </source>
</evidence>
<keyword evidence="4 7" id="KW-0689">Ribosomal protein</keyword>
<evidence type="ECO:0000256" key="4">
    <source>
        <dbReference type="ARBA" id="ARBA00022980"/>
    </source>
</evidence>
<dbReference type="GO" id="GO:0008097">
    <property type="term" value="F:5S rRNA binding"/>
    <property type="evidence" value="ECO:0007669"/>
    <property type="project" value="TreeGrafter"/>
</dbReference>
<keyword evidence="2 7" id="KW-0699">rRNA-binding</keyword>
<dbReference type="HAMAP" id="MF_01337_B">
    <property type="entry name" value="Ribosomal_uL18_B"/>
    <property type="match status" value="1"/>
</dbReference>
<dbReference type="GO" id="GO:0005737">
    <property type="term" value="C:cytoplasm"/>
    <property type="evidence" value="ECO:0007669"/>
    <property type="project" value="UniProtKB-ARBA"/>
</dbReference>